<keyword evidence="2" id="KW-0325">Glycoprotein</keyword>
<dbReference type="Proteomes" id="UP000779574">
    <property type="component" value="Unassembled WGS sequence"/>
</dbReference>
<dbReference type="PIRSF" id="PIRSF000137">
    <property type="entry name" value="Alcohol_oxidase"/>
    <property type="match status" value="1"/>
</dbReference>
<evidence type="ECO:0000256" key="1">
    <source>
        <dbReference type="ARBA" id="ARBA00010790"/>
    </source>
</evidence>
<dbReference type="InterPro" id="IPR036188">
    <property type="entry name" value="FAD/NAD-bd_sf"/>
</dbReference>
<feature type="binding site" evidence="3">
    <location>
        <position position="545"/>
    </location>
    <ligand>
        <name>substrate</name>
    </ligand>
</feature>
<keyword evidence="3" id="KW-0274">FAD</keyword>
<comment type="cofactor">
    <cofactor evidence="3">
        <name>FAD</name>
        <dbReference type="ChEBI" id="CHEBI:57692"/>
    </cofactor>
</comment>
<reference evidence="6" key="2">
    <citation type="submission" date="2021-08" db="EMBL/GenBank/DDBJ databases">
        <authorList>
            <person name="Gostincar C."/>
            <person name="Sun X."/>
            <person name="Song Z."/>
            <person name="Gunde-Cimerman N."/>
        </authorList>
    </citation>
    <scope>NUCLEOTIDE SEQUENCE</scope>
    <source>
        <strain evidence="6">EXF-9911</strain>
    </source>
</reference>
<comment type="similarity">
    <text evidence="1">Belongs to the GMC oxidoreductase family.</text>
</comment>
<feature type="domain" description="Glucose-methanol-choline oxidoreductase N-terminal" evidence="5">
    <location>
        <begin position="319"/>
        <end position="333"/>
    </location>
</feature>
<dbReference type="InterPro" id="IPR007867">
    <property type="entry name" value="GMC_OxRtase_C"/>
</dbReference>
<dbReference type="Gene3D" id="3.50.50.60">
    <property type="entry name" value="FAD/NAD(P)-binding domain"/>
    <property type="match status" value="1"/>
</dbReference>
<evidence type="ECO:0000313" key="7">
    <source>
        <dbReference type="Proteomes" id="UP000779574"/>
    </source>
</evidence>
<protein>
    <submittedName>
        <fullName evidence="6">GMC oxidoreductase</fullName>
    </submittedName>
</protein>
<evidence type="ECO:0000256" key="4">
    <source>
        <dbReference type="SAM" id="SignalP"/>
    </source>
</evidence>
<evidence type="ECO:0000256" key="3">
    <source>
        <dbReference type="PIRSR" id="PIRSR000137-2"/>
    </source>
</evidence>
<feature type="signal peptide" evidence="4">
    <location>
        <begin position="1"/>
        <end position="16"/>
    </location>
</feature>
<dbReference type="PANTHER" id="PTHR11552:SF138">
    <property type="entry name" value="DEHYDROGENASE PKFF-RELATED"/>
    <property type="match status" value="1"/>
</dbReference>
<dbReference type="InterPro" id="IPR000172">
    <property type="entry name" value="GMC_OxRdtase_N"/>
</dbReference>
<name>A0A9P8EKM5_AURME</name>
<feature type="binding site" evidence="3">
    <location>
        <position position="283"/>
    </location>
    <ligand>
        <name>FAD</name>
        <dbReference type="ChEBI" id="CHEBI:57692"/>
    </ligand>
</feature>
<keyword evidence="3" id="KW-0285">Flavoprotein</keyword>
<dbReference type="EMBL" id="JAHFXF010000235">
    <property type="protein sequence ID" value="KAG9692278.1"/>
    <property type="molecule type" value="Genomic_DNA"/>
</dbReference>
<dbReference type="SUPFAM" id="SSF51905">
    <property type="entry name" value="FAD/NAD(P)-binding domain"/>
    <property type="match status" value="1"/>
</dbReference>
<dbReference type="PROSITE" id="PS00624">
    <property type="entry name" value="GMC_OXRED_2"/>
    <property type="match status" value="1"/>
</dbReference>
<dbReference type="Pfam" id="PF05199">
    <property type="entry name" value="GMC_oxred_C"/>
    <property type="match status" value="1"/>
</dbReference>
<comment type="caution">
    <text evidence="6">The sequence shown here is derived from an EMBL/GenBank/DDBJ whole genome shotgun (WGS) entry which is preliminary data.</text>
</comment>
<dbReference type="GO" id="GO:0016614">
    <property type="term" value="F:oxidoreductase activity, acting on CH-OH group of donors"/>
    <property type="evidence" value="ECO:0007669"/>
    <property type="project" value="InterPro"/>
</dbReference>
<evidence type="ECO:0000313" key="6">
    <source>
        <dbReference type="EMBL" id="KAG9692278.1"/>
    </source>
</evidence>
<keyword evidence="4" id="KW-0732">Signal</keyword>
<feature type="non-terminal residue" evidence="6">
    <location>
        <position position="613"/>
    </location>
</feature>
<dbReference type="SUPFAM" id="SSF54373">
    <property type="entry name" value="FAD-linked reductases, C-terminal domain"/>
    <property type="match status" value="1"/>
</dbReference>
<dbReference type="OrthoDB" id="269227at2759"/>
<gene>
    <name evidence="6" type="ORF">KCU76_g6825</name>
</gene>
<sequence length="613" mass="66183">MLQALHLLSFAVLSSALGYLDYGKLFSTSFGYPGANASYDYVIVGGGTAGLTLATRLALNGTYSVAVVEAGSFYELDNGNYSQYPSGVIRSTDPGPNLSAVNGLIDWRFLTTPQVGLLNRTVHYARGKRLGGSSARNYLLYQRATVGCFDKWAKEVGDPSYEWQSVLPYYQKSAHYTPANTTTRAANSSRGTVDETAVFGKNDGPVQVSLPKYAASWSSYFPSGFSELGLPELEGTNSGILNGWTYMTMSEDATYQTRSSSETSYLKLALEQTSLTVYTHALVNRIMFDNTKTVRGVLVDIAGIKFMLNATKEVIVSAGAFQSPQLLMISGIGPASTLKSLDTPVISNLSGVGQNMWDNPRLTLSLEVNLETGTTLTNQPKRAREETEKYIVNRTGMLTSTGADFAGFVKLSNDSYSNLSIETKSSLAETFPSDWPEAEFFASSNGVAGLAHDGAGIFVGLLATFSRGSVTIRSSDMADAPVINPAWLTDKRDQDLAVAAFKYARRLANTTSLRRVIVGEEVAPGPAVQSDAQILEYLKNTTVTYYHASSTCKMGMKNDSTAVVDKDGKVFGVKNLRVVDVSALPLLPPGQPQGTVYMLAEKIADRILEDARN</sequence>
<proteinExistence type="inferred from homology"/>
<evidence type="ECO:0000256" key="2">
    <source>
        <dbReference type="ARBA" id="ARBA00023180"/>
    </source>
</evidence>
<dbReference type="Pfam" id="PF00732">
    <property type="entry name" value="GMC_oxred_N"/>
    <property type="match status" value="1"/>
</dbReference>
<feature type="chain" id="PRO_5040180083" evidence="4">
    <location>
        <begin position="17"/>
        <end position="613"/>
    </location>
</feature>
<accession>A0A9P8EKM5</accession>
<dbReference type="GO" id="GO:0050660">
    <property type="term" value="F:flavin adenine dinucleotide binding"/>
    <property type="evidence" value="ECO:0007669"/>
    <property type="project" value="InterPro"/>
</dbReference>
<reference evidence="6" key="1">
    <citation type="journal article" date="2021" name="J Fungi (Basel)">
        <title>Virulence traits and population genomics of the black yeast Aureobasidium melanogenum.</title>
        <authorList>
            <person name="Cernosa A."/>
            <person name="Sun X."/>
            <person name="Gostincar C."/>
            <person name="Fang C."/>
            <person name="Gunde-Cimerman N."/>
            <person name="Song Z."/>
        </authorList>
    </citation>
    <scope>NUCLEOTIDE SEQUENCE</scope>
    <source>
        <strain evidence="6">EXF-9911</strain>
    </source>
</reference>
<organism evidence="6 7">
    <name type="scientific">Aureobasidium melanogenum</name>
    <name type="common">Aureobasidium pullulans var. melanogenum</name>
    <dbReference type="NCBI Taxonomy" id="46634"/>
    <lineage>
        <taxon>Eukaryota</taxon>
        <taxon>Fungi</taxon>
        <taxon>Dikarya</taxon>
        <taxon>Ascomycota</taxon>
        <taxon>Pezizomycotina</taxon>
        <taxon>Dothideomycetes</taxon>
        <taxon>Dothideomycetidae</taxon>
        <taxon>Dothideales</taxon>
        <taxon>Saccotheciaceae</taxon>
        <taxon>Aureobasidium</taxon>
    </lineage>
</organism>
<dbReference type="GO" id="GO:0044550">
    <property type="term" value="P:secondary metabolite biosynthetic process"/>
    <property type="evidence" value="ECO:0007669"/>
    <property type="project" value="TreeGrafter"/>
</dbReference>
<dbReference type="InterPro" id="IPR012132">
    <property type="entry name" value="GMC_OxRdtase"/>
</dbReference>
<feature type="binding site" evidence="3">
    <location>
        <begin position="592"/>
        <end position="593"/>
    </location>
    <ligand>
        <name>FAD</name>
        <dbReference type="ChEBI" id="CHEBI:57692"/>
    </ligand>
</feature>
<evidence type="ECO:0000259" key="5">
    <source>
        <dbReference type="PROSITE" id="PS00624"/>
    </source>
</evidence>
<dbReference type="PANTHER" id="PTHR11552">
    <property type="entry name" value="GLUCOSE-METHANOL-CHOLINE GMC OXIDOREDUCTASE"/>
    <property type="match status" value="1"/>
</dbReference>
<dbReference type="Gene3D" id="3.30.560.10">
    <property type="entry name" value="Glucose Oxidase, domain 3"/>
    <property type="match status" value="1"/>
</dbReference>
<dbReference type="AlphaFoldDB" id="A0A9P8EKM5"/>